<dbReference type="EMBL" id="CP024923">
    <property type="protein sequence ID" value="ATY32565.1"/>
    <property type="molecule type" value="Genomic_DNA"/>
</dbReference>
<dbReference type="RefSeq" id="WP_100282372.1">
    <property type="nucleotide sequence ID" value="NZ_CP024923.1"/>
</dbReference>
<dbReference type="InterPro" id="IPR027056">
    <property type="entry name" value="Gluconate_2DH_su3"/>
</dbReference>
<evidence type="ECO:0000256" key="1">
    <source>
        <dbReference type="SAM" id="SignalP"/>
    </source>
</evidence>
<keyword evidence="1" id="KW-0732">Signal</keyword>
<reference evidence="2 3" key="1">
    <citation type="submission" date="2017-11" db="EMBL/GenBank/DDBJ databases">
        <title>Complete genome sequence of Sphingomonas sp. Strain Cra20, a psychrotolerant potential plant growth promoting rhizobacteria.</title>
        <authorList>
            <person name="Luo Y."/>
        </authorList>
    </citation>
    <scope>NUCLEOTIDE SEQUENCE [LARGE SCALE GENOMIC DNA]</scope>
    <source>
        <strain evidence="2 3">Cra20</strain>
    </source>
</reference>
<gene>
    <name evidence="2" type="ORF">CVN68_11745</name>
</gene>
<evidence type="ECO:0000313" key="2">
    <source>
        <dbReference type="EMBL" id="ATY32565.1"/>
    </source>
</evidence>
<feature type="chain" id="PRO_5014868740" evidence="1">
    <location>
        <begin position="30"/>
        <end position="230"/>
    </location>
</feature>
<dbReference type="Pfam" id="PF13618">
    <property type="entry name" value="Gluconate_2-dh3"/>
    <property type="match status" value="1"/>
</dbReference>
<keyword evidence="3" id="KW-1185">Reference proteome</keyword>
<organism evidence="2 3">
    <name type="scientific">Sphingomonas psychrotolerans</name>
    <dbReference type="NCBI Taxonomy" id="1327635"/>
    <lineage>
        <taxon>Bacteria</taxon>
        <taxon>Pseudomonadati</taxon>
        <taxon>Pseudomonadota</taxon>
        <taxon>Alphaproteobacteria</taxon>
        <taxon>Sphingomonadales</taxon>
        <taxon>Sphingomonadaceae</taxon>
        <taxon>Sphingomonas</taxon>
    </lineage>
</organism>
<dbReference type="OrthoDB" id="129242at2"/>
<sequence length="230" mass="24328">MTPSRRETLQWMMAAAALPLARWTPPAMAAGHPPPFTVVVDWPAALPPPPPAQGYGRDPDLMAPKVTWPLILSKAQRATVDLLGDLILPADERSPGAGTLGVGAFVDEWISAPYPTQRKDREQVLGGLIWLEAQSRALHGAAFAAITPAQRAGLLDALTVTAPVAMMAKPVAFMDTLRHLFVLGFYSLPEGKADMGFIGDQPTPGDYPGPSPEALTHFAAILAALGLAVS</sequence>
<protein>
    <submittedName>
        <fullName evidence="2">Tat pathway signal protein</fullName>
    </submittedName>
</protein>
<dbReference type="Proteomes" id="UP000229081">
    <property type="component" value="Chromosome"/>
</dbReference>
<dbReference type="KEGG" id="sphc:CVN68_11745"/>
<evidence type="ECO:0000313" key="3">
    <source>
        <dbReference type="Proteomes" id="UP000229081"/>
    </source>
</evidence>
<dbReference type="AlphaFoldDB" id="A0A2K8MFB8"/>
<proteinExistence type="predicted"/>
<accession>A0A2K8MFB8</accession>
<dbReference type="PROSITE" id="PS51318">
    <property type="entry name" value="TAT"/>
    <property type="match status" value="1"/>
</dbReference>
<name>A0A2K8MFB8_9SPHN</name>
<feature type="signal peptide" evidence="1">
    <location>
        <begin position="1"/>
        <end position="29"/>
    </location>
</feature>
<dbReference type="InterPro" id="IPR006311">
    <property type="entry name" value="TAT_signal"/>
</dbReference>